<protein>
    <submittedName>
        <fullName evidence="2">Uncharacterized protein</fullName>
    </submittedName>
</protein>
<accession>A0A6H5GSN9</accession>
<proteinExistence type="predicted"/>
<evidence type="ECO:0000313" key="3">
    <source>
        <dbReference type="Proteomes" id="UP000479000"/>
    </source>
</evidence>
<feature type="region of interest" description="Disordered" evidence="1">
    <location>
        <begin position="1"/>
        <end position="33"/>
    </location>
</feature>
<sequence length="791" mass="89791">MGDAEEKGTSKELERAQARGKKRNKEKERSLGSLGPYPSEKVCLMTLRRVTISWESCCQASVNALLVPSRPFAPYATAHVRPCAREGRLRSGKDCSRKEELSWTASDGRRTEVCQVKPNLPPAPAPSPCSSSGSLAMPSHRLFFSRGFENSNAECTISGEKIKTRDEEGNRRCNRAFNSQSNSLIKIVASPEELTSVKSRCQSWGMLLNEGRQLQFCDAQAQGAPHMKIHIDPDENMIGVTWSDRCHNNRYLPEGSCQNTQNRNAKEMMTHRRIANIPSHSARSVILIMNKKLRLDFCRYVLPSTSPFCAFHILSSSCTQTFHLELVCSEEYWLTINSKELAQEASTIPYLCIVESCHRRGAPGNFIGTPANLATPYLSHPPLLLFLINCPYGLYWSDNCDKPRQKICKQLQLRNRRRPWKKAIRLKRKKRKLQSKITIILSSLADQRRAFPSRLSAFKMADEGDVQTAERIKAAATVDFLFSDGNFLFTSRRIGVEVNLQSSDFILRPSWFHRNSGATSASKLKNAFLVLKIEKLLYGRRCGRRRGKYDEYRFSIMSQPGKTKISRPRTPKIFHTKFGGHEFQPPNTRNTHKRWLFAPITEVVPGVPCRPQGEGRNSNLVSYDRSALSFRPGAQRRIDGRETCRSCRPANKNDPKRRGGVHLFCGTRRLNRSDHNPQVPHSRHRVSSQDESGQRATHGTPKRVYGNVHHHSPSIQREKRADEDGQKIEGARVDYDTSRIKIKSASYLAGWKKLQTVEKIQTSIVATEEELKCTDKLKCRIDGTYNGEHHE</sequence>
<feature type="region of interest" description="Disordered" evidence="1">
    <location>
        <begin position="666"/>
        <end position="724"/>
    </location>
</feature>
<reference evidence="2 3" key="1">
    <citation type="submission" date="2020-02" db="EMBL/GenBank/DDBJ databases">
        <authorList>
            <person name="Ferguson B K."/>
        </authorList>
    </citation>
    <scope>NUCLEOTIDE SEQUENCE [LARGE SCALE GENOMIC DNA]</scope>
</reference>
<evidence type="ECO:0000313" key="2">
    <source>
        <dbReference type="EMBL" id="CAB0005798.1"/>
    </source>
</evidence>
<name>A0A6H5GSN9_9HEMI</name>
<gene>
    <name evidence="2" type="ORF">NTEN_LOCUS11275</name>
</gene>
<dbReference type="Proteomes" id="UP000479000">
    <property type="component" value="Unassembled WGS sequence"/>
</dbReference>
<dbReference type="AlphaFoldDB" id="A0A6H5GSN9"/>
<keyword evidence="3" id="KW-1185">Reference proteome</keyword>
<feature type="compositionally biased region" description="Basic and acidic residues" evidence="1">
    <location>
        <begin position="1"/>
        <end position="17"/>
    </location>
</feature>
<organism evidence="2 3">
    <name type="scientific">Nesidiocoris tenuis</name>
    <dbReference type="NCBI Taxonomy" id="355587"/>
    <lineage>
        <taxon>Eukaryota</taxon>
        <taxon>Metazoa</taxon>
        <taxon>Ecdysozoa</taxon>
        <taxon>Arthropoda</taxon>
        <taxon>Hexapoda</taxon>
        <taxon>Insecta</taxon>
        <taxon>Pterygota</taxon>
        <taxon>Neoptera</taxon>
        <taxon>Paraneoptera</taxon>
        <taxon>Hemiptera</taxon>
        <taxon>Heteroptera</taxon>
        <taxon>Panheteroptera</taxon>
        <taxon>Cimicomorpha</taxon>
        <taxon>Miridae</taxon>
        <taxon>Dicyphina</taxon>
        <taxon>Nesidiocoris</taxon>
    </lineage>
</organism>
<dbReference type="EMBL" id="CADCXU010016609">
    <property type="protein sequence ID" value="CAB0005798.1"/>
    <property type="molecule type" value="Genomic_DNA"/>
</dbReference>
<evidence type="ECO:0000256" key="1">
    <source>
        <dbReference type="SAM" id="MobiDB-lite"/>
    </source>
</evidence>